<evidence type="ECO:0000313" key="2">
    <source>
        <dbReference type="Proteomes" id="UP000799755"/>
    </source>
</evidence>
<comment type="caution">
    <text evidence="1">The sequence shown here is derived from an EMBL/GenBank/DDBJ whole genome shotgun (WGS) entry which is preliminary data.</text>
</comment>
<name>A0ACB6QUP8_9PLEO</name>
<dbReference type="Proteomes" id="UP000799755">
    <property type="component" value="Unassembled WGS sequence"/>
</dbReference>
<protein>
    <submittedName>
        <fullName evidence="1">Uncharacterized protein</fullName>
    </submittedName>
</protein>
<gene>
    <name evidence="1" type="ORF">BDR25DRAFT_39818</name>
</gene>
<dbReference type="EMBL" id="MU003510">
    <property type="protein sequence ID" value="KAF2469807.1"/>
    <property type="molecule type" value="Genomic_DNA"/>
</dbReference>
<keyword evidence="2" id="KW-1185">Reference proteome</keyword>
<evidence type="ECO:0000313" key="1">
    <source>
        <dbReference type="EMBL" id="KAF2469807.1"/>
    </source>
</evidence>
<reference evidence="1" key="1">
    <citation type="journal article" date="2020" name="Stud. Mycol.">
        <title>101 Dothideomycetes genomes: a test case for predicting lifestyles and emergence of pathogens.</title>
        <authorList>
            <person name="Haridas S."/>
            <person name="Albert R."/>
            <person name="Binder M."/>
            <person name="Bloem J."/>
            <person name="Labutti K."/>
            <person name="Salamov A."/>
            <person name="Andreopoulos B."/>
            <person name="Baker S."/>
            <person name="Barry K."/>
            <person name="Bills G."/>
            <person name="Bluhm B."/>
            <person name="Cannon C."/>
            <person name="Castanera R."/>
            <person name="Culley D."/>
            <person name="Daum C."/>
            <person name="Ezra D."/>
            <person name="Gonzalez J."/>
            <person name="Henrissat B."/>
            <person name="Kuo A."/>
            <person name="Liang C."/>
            <person name="Lipzen A."/>
            <person name="Lutzoni F."/>
            <person name="Magnuson J."/>
            <person name="Mondo S."/>
            <person name="Nolan M."/>
            <person name="Ohm R."/>
            <person name="Pangilinan J."/>
            <person name="Park H.-J."/>
            <person name="Ramirez L."/>
            <person name="Alfaro M."/>
            <person name="Sun H."/>
            <person name="Tritt A."/>
            <person name="Yoshinaga Y."/>
            <person name="Zwiers L.-H."/>
            <person name="Turgeon B."/>
            <person name="Goodwin S."/>
            <person name="Spatafora J."/>
            <person name="Crous P."/>
            <person name="Grigoriev I."/>
        </authorList>
    </citation>
    <scope>NUCLEOTIDE SEQUENCE</scope>
    <source>
        <strain evidence="1">ATCC 200398</strain>
    </source>
</reference>
<accession>A0ACB6QUP8</accession>
<proteinExistence type="predicted"/>
<sequence length="576" mass="63012">MSAAGPTLLAGKMPSRSLFEFPPHMEPAVILPPFQEPSFKTPFPISSEFYNGALSTVVPLTIAVIYATTVFFVNAYNRRHKNQPWAISKTRLFKAFVILHNVLLAIYSAVTCVAMVRALKHAIPHYTEPNALVGTVDALCKMHGPRGLGDAAAFNITRNAWEVKNNLIHLGNNDIPDSTDLGRVWNEGLAFWGFIFYLSKFYEVLDTFIILAKGKRSTTLQTYHHAGAMLCMWAGIRFMSPPIWMFALVNSGIHAMMYSYYTISALGVRVPQAVKRTLTSLQILQFVVGASFAAVHLFVSYTIPVQVAYEVAATPTAITAPSSSVFSAFVSAITVPLTSSPALSTATGAALDYLKKLVYRAAGEEGLAENVVPAPGVTHFPGQAQGEPQHILQDTLKQFTYRTEYHEISCIDTTGQAFAIYLNLIYLAPLTGLFVRFFVKSYIRRTGATTKHQTKKRALSKSASDAIHGVDREIESLGKSAEDGLQKAIKAAKNNVRGRPIKQTTLNRDGSLSPANKKFVESFNRRVSQTLAEIGEDGHADSVRKAKEIAKEVVERASSRASTPKSARSMSPEASA</sequence>
<organism evidence="1 2">
    <name type="scientific">Lindgomyces ingoldianus</name>
    <dbReference type="NCBI Taxonomy" id="673940"/>
    <lineage>
        <taxon>Eukaryota</taxon>
        <taxon>Fungi</taxon>
        <taxon>Dikarya</taxon>
        <taxon>Ascomycota</taxon>
        <taxon>Pezizomycotina</taxon>
        <taxon>Dothideomycetes</taxon>
        <taxon>Pleosporomycetidae</taxon>
        <taxon>Pleosporales</taxon>
        <taxon>Lindgomycetaceae</taxon>
        <taxon>Lindgomyces</taxon>
    </lineage>
</organism>